<feature type="compositionally biased region" description="Low complexity" evidence="1">
    <location>
        <begin position="170"/>
        <end position="185"/>
    </location>
</feature>
<dbReference type="STRING" id="1193682.BJP25_20005"/>
<feature type="region of interest" description="Disordered" evidence="1">
    <location>
        <begin position="161"/>
        <end position="189"/>
    </location>
</feature>
<evidence type="ECO:0000313" key="3">
    <source>
        <dbReference type="Proteomes" id="UP000186040"/>
    </source>
</evidence>
<evidence type="ECO:0000256" key="1">
    <source>
        <dbReference type="SAM" id="MobiDB-lite"/>
    </source>
</evidence>
<keyword evidence="3" id="KW-1185">Reference proteome</keyword>
<evidence type="ECO:0000313" key="2">
    <source>
        <dbReference type="EMBL" id="OLR92375.1"/>
    </source>
</evidence>
<reference evidence="2 3" key="1">
    <citation type="submission" date="2016-10" db="EMBL/GenBank/DDBJ databases">
        <title>The Draft Genome Sequence of Actinokineospora bangkokensis 44EHWT reveals the biosynthetic pathway of antifungal compounds Thailandins with unusual extender unit butylmalonyl-CoA.</title>
        <authorList>
            <person name="Greule A."/>
            <person name="Intra B."/>
            <person name="Flemming S."/>
            <person name="Rommel M.G."/>
            <person name="Panbangred W."/>
            <person name="Bechthold A."/>
        </authorList>
    </citation>
    <scope>NUCLEOTIDE SEQUENCE [LARGE SCALE GENOMIC DNA]</scope>
    <source>
        <strain evidence="2 3">44EHW</strain>
    </source>
</reference>
<name>A0A1Q9LK60_9PSEU</name>
<sequence length="219" mass="21421">MALAVSIDAASMPGGGTTSTAELVADPAGVLSCTVPVPAFGGNFTAKLLPDRDVTAANTPLTRTRLFANSGSVLVAVTVMVAPAAATFGVKSLIAGLSLRTTVNTGPVAVPAPLVMVTAPVVADVGTVNVTRSAAAVLTVAPTPLTLTVLPATVVANPLPASATVSPGRATPGTTDSTTTAGVPTRSTANGFPAASYEYLATDPSAATAPTNRPAASWA</sequence>
<proteinExistence type="predicted"/>
<protein>
    <submittedName>
        <fullName evidence="2">Uncharacterized protein</fullName>
    </submittedName>
</protein>
<organism evidence="2 3">
    <name type="scientific">Actinokineospora bangkokensis</name>
    <dbReference type="NCBI Taxonomy" id="1193682"/>
    <lineage>
        <taxon>Bacteria</taxon>
        <taxon>Bacillati</taxon>
        <taxon>Actinomycetota</taxon>
        <taxon>Actinomycetes</taxon>
        <taxon>Pseudonocardiales</taxon>
        <taxon>Pseudonocardiaceae</taxon>
        <taxon>Actinokineospora</taxon>
    </lineage>
</organism>
<dbReference type="AlphaFoldDB" id="A0A1Q9LK60"/>
<dbReference type="Proteomes" id="UP000186040">
    <property type="component" value="Unassembled WGS sequence"/>
</dbReference>
<dbReference type="EMBL" id="MKQR01000016">
    <property type="protein sequence ID" value="OLR92375.1"/>
    <property type="molecule type" value="Genomic_DNA"/>
</dbReference>
<gene>
    <name evidence="2" type="ORF">BJP25_20005</name>
</gene>
<accession>A0A1Q9LK60</accession>
<comment type="caution">
    <text evidence="2">The sequence shown here is derived from an EMBL/GenBank/DDBJ whole genome shotgun (WGS) entry which is preliminary data.</text>
</comment>